<feature type="region of interest" description="Disordered" evidence="1">
    <location>
        <begin position="1"/>
        <end position="89"/>
    </location>
</feature>
<dbReference type="Proteomes" id="UP001162131">
    <property type="component" value="Unassembled WGS sequence"/>
</dbReference>
<organism evidence="2 3">
    <name type="scientific">Blepharisma stoltei</name>
    <dbReference type="NCBI Taxonomy" id="1481888"/>
    <lineage>
        <taxon>Eukaryota</taxon>
        <taxon>Sar</taxon>
        <taxon>Alveolata</taxon>
        <taxon>Ciliophora</taxon>
        <taxon>Postciliodesmatophora</taxon>
        <taxon>Heterotrichea</taxon>
        <taxon>Heterotrichida</taxon>
        <taxon>Blepharismidae</taxon>
        <taxon>Blepharisma</taxon>
    </lineage>
</organism>
<evidence type="ECO:0000313" key="3">
    <source>
        <dbReference type="Proteomes" id="UP001162131"/>
    </source>
</evidence>
<dbReference type="EMBL" id="CAJZBQ010000012">
    <property type="protein sequence ID" value="CAG9314797.1"/>
    <property type="molecule type" value="Genomic_DNA"/>
</dbReference>
<feature type="compositionally biased region" description="Basic and acidic residues" evidence="1">
    <location>
        <begin position="156"/>
        <end position="165"/>
    </location>
</feature>
<feature type="compositionally biased region" description="Basic and acidic residues" evidence="1">
    <location>
        <begin position="1"/>
        <end position="16"/>
    </location>
</feature>
<accession>A0AAU9INK7</accession>
<protein>
    <submittedName>
        <fullName evidence="2">Uncharacterized protein</fullName>
    </submittedName>
</protein>
<proteinExistence type="predicted"/>
<sequence>MGNTEKKHIVFQKDSESPVSSSSFRNLRKNEEANKAAIVKKSKEYAPNADEESENQQESSDSSKSNSNLQGTAKFDQPKRVRIIPSEEKPKLSETEKMIFRKKSREFEKWEFSEAVKAQAKHVDIIDQPTHRDTSTDFQKQLHEFEANEFNIAKKLANEQTEKAPPKTVKVIGRHRHSFSSNFAKKTKEFEKEEYTNSRRASIAIQAFDKNIDPLAILAQSNSKLNMNTKKV</sequence>
<keyword evidence="3" id="KW-1185">Reference proteome</keyword>
<evidence type="ECO:0000256" key="1">
    <source>
        <dbReference type="SAM" id="MobiDB-lite"/>
    </source>
</evidence>
<comment type="caution">
    <text evidence="2">The sequence shown here is derived from an EMBL/GenBank/DDBJ whole genome shotgun (WGS) entry which is preliminary data.</text>
</comment>
<reference evidence="2" key="1">
    <citation type="submission" date="2021-09" db="EMBL/GenBank/DDBJ databases">
        <authorList>
            <consortium name="AG Swart"/>
            <person name="Singh M."/>
            <person name="Singh A."/>
            <person name="Seah K."/>
            <person name="Emmerich C."/>
        </authorList>
    </citation>
    <scope>NUCLEOTIDE SEQUENCE</scope>
    <source>
        <strain evidence="2">ATCC30299</strain>
    </source>
</reference>
<dbReference type="AlphaFoldDB" id="A0AAU9INK7"/>
<feature type="compositionally biased region" description="Low complexity" evidence="1">
    <location>
        <begin position="56"/>
        <end position="68"/>
    </location>
</feature>
<feature type="region of interest" description="Disordered" evidence="1">
    <location>
        <begin position="156"/>
        <end position="175"/>
    </location>
</feature>
<evidence type="ECO:0000313" key="2">
    <source>
        <dbReference type="EMBL" id="CAG9314797.1"/>
    </source>
</evidence>
<name>A0AAU9INK7_9CILI</name>
<gene>
    <name evidence="2" type="ORF">BSTOLATCC_MIC11792</name>
</gene>